<dbReference type="AlphaFoldDB" id="A0A1A7X7V1"/>
<name>A0A1A7X7V1_9TELE</name>
<accession>A0A1A7X7V1</accession>
<protein>
    <submittedName>
        <fullName evidence="1">Novel protein similar to DNA polymerases</fullName>
    </submittedName>
</protein>
<dbReference type="EMBL" id="HADW01012494">
    <property type="protein sequence ID" value="SBP13894.1"/>
    <property type="molecule type" value="Transcribed_RNA"/>
</dbReference>
<gene>
    <name evidence="1" type="primary">si:busm1-180o5.3</name>
</gene>
<proteinExistence type="predicted"/>
<sequence length="47" mass="5094">AHYLGDLTNEIEGDTIQEFASAGPKSQHSSRGSTKRVFLKAKGITVF</sequence>
<feature type="non-terminal residue" evidence="1">
    <location>
        <position position="1"/>
    </location>
</feature>
<organism evidence="1">
    <name type="scientific">Iconisemion striatum</name>
    <dbReference type="NCBI Taxonomy" id="60296"/>
    <lineage>
        <taxon>Eukaryota</taxon>
        <taxon>Metazoa</taxon>
        <taxon>Chordata</taxon>
        <taxon>Craniata</taxon>
        <taxon>Vertebrata</taxon>
        <taxon>Euteleostomi</taxon>
        <taxon>Actinopterygii</taxon>
        <taxon>Neopterygii</taxon>
        <taxon>Teleostei</taxon>
        <taxon>Neoteleostei</taxon>
        <taxon>Acanthomorphata</taxon>
        <taxon>Ovalentaria</taxon>
        <taxon>Atherinomorphae</taxon>
        <taxon>Cyprinodontiformes</taxon>
        <taxon>Nothobranchiidae</taxon>
        <taxon>Iconisemion</taxon>
    </lineage>
</organism>
<reference evidence="1" key="1">
    <citation type="submission" date="2016-05" db="EMBL/GenBank/DDBJ databases">
        <authorList>
            <person name="Lavstsen T."/>
            <person name="Jespersen J.S."/>
        </authorList>
    </citation>
    <scope>NUCLEOTIDE SEQUENCE</scope>
    <source>
        <tissue evidence="1">Brain</tissue>
    </source>
</reference>
<reference evidence="1" key="2">
    <citation type="submission" date="2016-06" db="EMBL/GenBank/DDBJ databases">
        <title>The genome of a short-lived fish provides insights into sex chromosome evolution and the genetic control of aging.</title>
        <authorList>
            <person name="Reichwald K."/>
            <person name="Felder M."/>
            <person name="Petzold A."/>
            <person name="Koch P."/>
            <person name="Groth M."/>
            <person name="Platzer M."/>
        </authorList>
    </citation>
    <scope>NUCLEOTIDE SEQUENCE</scope>
    <source>
        <tissue evidence="1">Brain</tissue>
    </source>
</reference>
<evidence type="ECO:0000313" key="1">
    <source>
        <dbReference type="EMBL" id="SBP13894.1"/>
    </source>
</evidence>